<dbReference type="GO" id="GO:0006355">
    <property type="term" value="P:regulation of DNA-templated transcription"/>
    <property type="evidence" value="ECO:0007669"/>
    <property type="project" value="InterPro"/>
</dbReference>
<name>A0AAF0CQH5_9BACT</name>
<dbReference type="PRINTS" id="PR00038">
    <property type="entry name" value="HTHLUXR"/>
</dbReference>
<dbReference type="InterPro" id="IPR036388">
    <property type="entry name" value="WH-like_DNA-bd_sf"/>
</dbReference>
<evidence type="ECO:0000259" key="4">
    <source>
        <dbReference type="PROSITE" id="PS50043"/>
    </source>
</evidence>
<keyword evidence="1" id="KW-0805">Transcription regulation</keyword>
<evidence type="ECO:0000313" key="6">
    <source>
        <dbReference type="Proteomes" id="UP001218638"/>
    </source>
</evidence>
<dbReference type="PROSITE" id="PS50043">
    <property type="entry name" value="HTH_LUXR_2"/>
    <property type="match status" value="1"/>
</dbReference>
<dbReference type="PANTHER" id="PTHR44688">
    <property type="entry name" value="DNA-BINDING TRANSCRIPTIONAL ACTIVATOR DEVR_DOSR"/>
    <property type="match status" value="1"/>
</dbReference>
<dbReference type="Gene3D" id="1.10.10.10">
    <property type="entry name" value="Winged helix-like DNA-binding domain superfamily/Winged helix DNA-binding domain"/>
    <property type="match status" value="1"/>
</dbReference>
<evidence type="ECO:0000256" key="2">
    <source>
        <dbReference type="ARBA" id="ARBA00023125"/>
    </source>
</evidence>
<feature type="domain" description="HTH luxR-type" evidence="4">
    <location>
        <begin position="203"/>
        <end position="268"/>
    </location>
</feature>
<accession>A0AAF0CQH5</accession>
<keyword evidence="2" id="KW-0238">DNA-binding</keyword>
<dbReference type="RefSeq" id="WP_330932249.1">
    <property type="nucleotide sequence ID" value="NZ_CP119075.1"/>
</dbReference>
<dbReference type="KEGG" id="slom:PXH66_04930"/>
<reference evidence="5" key="1">
    <citation type="submission" date="2023-03" db="EMBL/GenBank/DDBJ databases">
        <title>Lomoglobus Profundus gen. nov., sp. nov., a novel member of the phylum Verrucomicrobia, isolated from deep-marine sediment of South China Sea.</title>
        <authorList>
            <person name="Ahmad T."/>
            <person name="Ishaq S.E."/>
            <person name="Wang F."/>
        </authorList>
    </citation>
    <scope>NUCLEOTIDE SEQUENCE</scope>
    <source>
        <strain evidence="5">LMO-M01</strain>
    </source>
</reference>
<dbReference type="SUPFAM" id="SSF46894">
    <property type="entry name" value="C-terminal effector domain of the bipartite response regulators"/>
    <property type="match status" value="1"/>
</dbReference>
<evidence type="ECO:0000313" key="5">
    <source>
        <dbReference type="EMBL" id="WED66189.1"/>
    </source>
</evidence>
<keyword evidence="6" id="KW-1185">Reference proteome</keyword>
<dbReference type="InterPro" id="IPR000792">
    <property type="entry name" value="Tscrpt_reg_LuxR_C"/>
</dbReference>
<dbReference type="EMBL" id="CP119075">
    <property type="protein sequence ID" value="WED66189.1"/>
    <property type="molecule type" value="Genomic_DNA"/>
</dbReference>
<dbReference type="Pfam" id="PF00196">
    <property type="entry name" value="GerE"/>
    <property type="match status" value="1"/>
</dbReference>
<dbReference type="SMART" id="SM00421">
    <property type="entry name" value="HTH_LUXR"/>
    <property type="match status" value="1"/>
</dbReference>
<evidence type="ECO:0000256" key="3">
    <source>
        <dbReference type="ARBA" id="ARBA00023163"/>
    </source>
</evidence>
<dbReference type="GO" id="GO:0003677">
    <property type="term" value="F:DNA binding"/>
    <property type="evidence" value="ECO:0007669"/>
    <property type="project" value="UniProtKB-KW"/>
</dbReference>
<proteinExistence type="predicted"/>
<protein>
    <submittedName>
        <fullName evidence="5">LuxR C-terminal-related transcriptional regulator</fullName>
    </submittedName>
</protein>
<gene>
    <name evidence="5" type="ORF">PXH66_04930</name>
</gene>
<dbReference type="AlphaFoldDB" id="A0AAF0CQH5"/>
<evidence type="ECO:0000256" key="1">
    <source>
        <dbReference type="ARBA" id="ARBA00023015"/>
    </source>
</evidence>
<dbReference type="PANTHER" id="PTHR44688:SF16">
    <property type="entry name" value="DNA-BINDING TRANSCRIPTIONAL ACTIVATOR DEVR_DOSR"/>
    <property type="match status" value="1"/>
</dbReference>
<keyword evidence="3" id="KW-0804">Transcription</keyword>
<sequence>MSDSSLPPPPPLQDPGLIERIHCLWDELAAIEASENESALMHLLRTVAEMIDAQNAYWMEAVQMTRAMADPLCGWRPMVIRYLQPLPMDERFTQRRMRAIRSGEIDESTVAQARLAGTFRAHRLRDIVPAAWYKTEFYQSYRDRGIHDSLTVGVPINAMTEGYYGFLRMREGEPFTEKQLQVAHYAMRGLTWFHRQVLLAHGVTVAGTPLTPRERELLALLLTDRPEKLIAEELGVTTATVHTYVRQLLRKLGVSGRNGLISLWLGRPA</sequence>
<organism evidence="5 6">
    <name type="scientific">Synoicihabitans lomoniglobus</name>
    <dbReference type="NCBI Taxonomy" id="2909285"/>
    <lineage>
        <taxon>Bacteria</taxon>
        <taxon>Pseudomonadati</taxon>
        <taxon>Verrucomicrobiota</taxon>
        <taxon>Opitutia</taxon>
        <taxon>Opitutales</taxon>
        <taxon>Opitutaceae</taxon>
        <taxon>Synoicihabitans</taxon>
    </lineage>
</organism>
<dbReference type="Proteomes" id="UP001218638">
    <property type="component" value="Chromosome"/>
</dbReference>
<dbReference type="InterPro" id="IPR016032">
    <property type="entry name" value="Sig_transdc_resp-reg_C-effctor"/>
</dbReference>